<sequence length="528" mass="59302">MKFDQIEARLSHLQEGLSPKMTPLDSKSSGPSVIVEVGSSRTEFSVDEVRLAKYSGFFMGAMNGHFMESKTRMIPLHDDEPDIFKHLVDWVHTGKLDRRDENAEGAKKHKEIDGESVLSEDEDEQLLRGVKELSRLWILGDKLQMPEMQNAITRELVDMATRDGRTCTRIQIPDNETLELVYDNSLDTSPLRSLAIDMALLTGAAHGLVGSMRGLSSDILVDVASRAVTFWNQETSCSPLATNKQLIGAQACYVVGTPLKKSLVSSCPHMTSSEAHGCDTCHHQKRQGGHLACRNTRLGFEGKTCWLRAECEVRPGMWRPSRLNLDEIIANHDGEFFWVKPGETGNFSRTARNLELTDGDNVLVGELQNERGNFPAPACHDTAVMVYRSRLVLSEKIINSFGKLNKVNFPVPGLPLVHDTDGTPDMPSADAFELPGVDLTNFTLFPEGFLEPMRPRIERHTHRGHTHDEEIFVRSHNWDPAQGMGHIFEPKFTIDSFWADTYAHFQLTISPYENLWNLRCPIRYPPGP</sequence>
<organism evidence="3 4">
    <name type="scientific">Neofusicoccum ribis</name>
    <dbReference type="NCBI Taxonomy" id="45134"/>
    <lineage>
        <taxon>Eukaryota</taxon>
        <taxon>Fungi</taxon>
        <taxon>Dikarya</taxon>
        <taxon>Ascomycota</taxon>
        <taxon>Pezizomycotina</taxon>
        <taxon>Dothideomycetes</taxon>
        <taxon>Dothideomycetes incertae sedis</taxon>
        <taxon>Botryosphaeriales</taxon>
        <taxon>Botryosphaeriaceae</taxon>
        <taxon>Neofusicoccum</taxon>
    </lineage>
</organism>
<feature type="compositionally biased region" description="Basic and acidic residues" evidence="1">
    <location>
        <begin position="99"/>
        <end position="113"/>
    </location>
</feature>
<dbReference type="Gene3D" id="2.30.60.10">
    <property type="entry name" value="Cyanovirin-N"/>
    <property type="match status" value="1"/>
</dbReference>
<evidence type="ECO:0000256" key="1">
    <source>
        <dbReference type="SAM" id="MobiDB-lite"/>
    </source>
</evidence>
<dbReference type="InterPro" id="IPR000210">
    <property type="entry name" value="BTB/POZ_dom"/>
</dbReference>
<dbReference type="Pfam" id="PF00651">
    <property type="entry name" value="BTB"/>
    <property type="match status" value="1"/>
</dbReference>
<dbReference type="PANTHER" id="PTHR47843:SF2">
    <property type="entry name" value="BTB DOMAIN-CONTAINING PROTEIN"/>
    <property type="match status" value="1"/>
</dbReference>
<reference evidence="3 4" key="1">
    <citation type="submission" date="2024-02" db="EMBL/GenBank/DDBJ databases">
        <title>De novo assembly and annotation of 12 fungi associated with fruit tree decline syndrome in Ontario, Canada.</title>
        <authorList>
            <person name="Sulman M."/>
            <person name="Ellouze W."/>
            <person name="Ilyukhin E."/>
        </authorList>
    </citation>
    <scope>NUCLEOTIDE SEQUENCE [LARGE SCALE GENOMIC DNA]</scope>
    <source>
        <strain evidence="3 4">M1-105</strain>
    </source>
</reference>
<dbReference type="InterPro" id="IPR036673">
    <property type="entry name" value="Cyanovirin-N_sf"/>
</dbReference>
<dbReference type="InterPro" id="IPR011333">
    <property type="entry name" value="SKP1/BTB/POZ_sf"/>
</dbReference>
<feature type="domain" description="BTB" evidence="2">
    <location>
        <begin position="31"/>
        <end position="100"/>
    </location>
</feature>
<dbReference type="Proteomes" id="UP001521116">
    <property type="component" value="Unassembled WGS sequence"/>
</dbReference>
<name>A0ABR3SNY9_9PEZI</name>
<dbReference type="Gene3D" id="3.30.710.10">
    <property type="entry name" value="Potassium Channel Kv1.1, Chain A"/>
    <property type="match status" value="1"/>
</dbReference>
<dbReference type="InterPro" id="IPR011058">
    <property type="entry name" value="Cyanovirin-N"/>
</dbReference>
<dbReference type="SMART" id="SM01111">
    <property type="entry name" value="CVNH"/>
    <property type="match status" value="1"/>
</dbReference>
<dbReference type="PANTHER" id="PTHR47843">
    <property type="entry name" value="BTB DOMAIN-CONTAINING PROTEIN-RELATED"/>
    <property type="match status" value="1"/>
</dbReference>
<dbReference type="PROSITE" id="PS50097">
    <property type="entry name" value="BTB"/>
    <property type="match status" value="1"/>
</dbReference>
<evidence type="ECO:0000313" key="4">
    <source>
        <dbReference type="Proteomes" id="UP001521116"/>
    </source>
</evidence>
<proteinExistence type="predicted"/>
<evidence type="ECO:0000259" key="2">
    <source>
        <dbReference type="PROSITE" id="PS50097"/>
    </source>
</evidence>
<accession>A0ABR3SNY9</accession>
<dbReference type="SUPFAM" id="SSF54695">
    <property type="entry name" value="POZ domain"/>
    <property type="match status" value="1"/>
</dbReference>
<dbReference type="Pfam" id="PF08881">
    <property type="entry name" value="CVNH"/>
    <property type="match status" value="1"/>
</dbReference>
<gene>
    <name evidence="3" type="ORF">SLS56_007403</name>
</gene>
<protein>
    <recommendedName>
        <fullName evidence="2">BTB domain-containing protein</fullName>
    </recommendedName>
</protein>
<evidence type="ECO:0000313" key="3">
    <source>
        <dbReference type="EMBL" id="KAL1625208.1"/>
    </source>
</evidence>
<dbReference type="SUPFAM" id="SSF51322">
    <property type="entry name" value="Cyanovirin-N"/>
    <property type="match status" value="1"/>
</dbReference>
<dbReference type="EMBL" id="JAJVDC020000096">
    <property type="protein sequence ID" value="KAL1625208.1"/>
    <property type="molecule type" value="Genomic_DNA"/>
</dbReference>
<dbReference type="SMART" id="SM00225">
    <property type="entry name" value="BTB"/>
    <property type="match status" value="1"/>
</dbReference>
<keyword evidence="4" id="KW-1185">Reference proteome</keyword>
<dbReference type="CDD" id="cd18186">
    <property type="entry name" value="BTB_POZ_ZBTB_KLHL-like"/>
    <property type="match status" value="1"/>
</dbReference>
<comment type="caution">
    <text evidence="3">The sequence shown here is derived from an EMBL/GenBank/DDBJ whole genome shotgun (WGS) entry which is preliminary data.</text>
</comment>
<feature type="region of interest" description="Disordered" evidence="1">
    <location>
        <begin position="99"/>
        <end position="121"/>
    </location>
</feature>